<evidence type="ECO:0000256" key="2">
    <source>
        <dbReference type="SAM" id="MobiDB-lite"/>
    </source>
</evidence>
<dbReference type="PANTHER" id="PTHR43000">
    <property type="entry name" value="DTDP-D-GLUCOSE 4,6-DEHYDRATASE-RELATED"/>
    <property type="match status" value="1"/>
</dbReference>
<proteinExistence type="inferred from homology"/>
<evidence type="ECO:0000313" key="5">
    <source>
        <dbReference type="Proteomes" id="UP001345691"/>
    </source>
</evidence>
<feature type="compositionally biased region" description="Basic and acidic residues" evidence="2">
    <location>
        <begin position="673"/>
        <end position="688"/>
    </location>
</feature>
<dbReference type="InterPro" id="IPR001509">
    <property type="entry name" value="Epimerase_deHydtase"/>
</dbReference>
<reference evidence="4 5" key="1">
    <citation type="submission" date="2023-08" db="EMBL/GenBank/DDBJ databases">
        <title>Black Yeasts Isolated from many extreme environments.</title>
        <authorList>
            <person name="Coleine C."/>
            <person name="Stajich J.E."/>
            <person name="Selbmann L."/>
        </authorList>
    </citation>
    <scope>NUCLEOTIDE SEQUENCE [LARGE SCALE GENOMIC DNA]</scope>
    <source>
        <strain evidence="4 5">CCFEE 6328</strain>
    </source>
</reference>
<gene>
    <name evidence="4" type="ORF">LTR69_001042</name>
</gene>
<dbReference type="InterPro" id="IPR036291">
    <property type="entry name" value="NAD(P)-bd_dom_sf"/>
</dbReference>
<organism evidence="4 5">
    <name type="scientific">Exophiala sideris</name>
    <dbReference type="NCBI Taxonomy" id="1016849"/>
    <lineage>
        <taxon>Eukaryota</taxon>
        <taxon>Fungi</taxon>
        <taxon>Dikarya</taxon>
        <taxon>Ascomycota</taxon>
        <taxon>Pezizomycotina</taxon>
        <taxon>Eurotiomycetes</taxon>
        <taxon>Chaetothyriomycetidae</taxon>
        <taxon>Chaetothyriales</taxon>
        <taxon>Herpotrichiellaceae</taxon>
        <taxon>Exophiala</taxon>
    </lineage>
</organism>
<dbReference type="Pfam" id="PF01370">
    <property type="entry name" value="Epimerase"/>
    <property type="match status" value="1"/>
</dbReference>
<feature type="compositionally biased region" description="Low complexity" evidence="2">
    <location>
        <begin position="660"/>
        <end position="672"/>
    </location>
</feature>
<feature type="domain" description="NAD-dependent epimerase/dehydratase" evidence="3">
    <location>
        <begin position="101"/>
        <end position="340"/>
    </location>
</feature>
<name>A0ABR0JSJ2_9EURO</name>
<evidence type="ECO:0000256" key="1">
    <source>
        <dbReference type="ARBA" id="ARBA00007637"/>
    </source>
</evidence>
<comment type="similarity">
    <text evidence="1">Belongs to the NAD(P)-dependent epimerase/dehydratase family.</text>
</comment>
<evidence type="ECO:0000313" key="4">
    <source>
        <dbReference type="EMBL" id="KAK5068921.1"/>
    </source>
</evidence>
<protein>
    <recommendedName>
        <fullName evidence="3">NAD-dependent epimerase/dehydratase domain-containing protein</fullName>
    </recommendedName>
</protein>
<dbReference type="Proteomes" id="UP001345691">
    <property type="component" value="Unassembled WGS sequence"/>
</dbReference>
<evidence type="ECO:0000259" key="3">
    <source>
        <dbReference type="Pfam" id="PF01370"/>
    </source>
</evidence>
<sequence length="770" mass="84288">MVLSVQYHRFIFAAVFIIALATLYRSVPHSSNHLARITNAVWHAPNSSDVADNDMVFPTFEYTYDKLAEITSDLKVVRDPCEDVVLPDGGRKALKTEGTLVLVTGGAGFIGSNLVDRLLVLGYRVRIFDNLYTGFLRNVPLGDSRVEFYFGDILDRAALKEAITGVDFVYHLAAMSKVVPSLKSPNMARFCVESNALGSWNVLEEARSAGKIKKVIYAASSTYYGNAPAPHREDMAGDFLTPYAASKFEGELQMHTFDQLFGVKTISTRFFMVYGPRQPSTGAYAIVTGVFAKEAADGKPLTIEGDGTHSRDFIHVSDIVEGLILAQQAPDLHGDVVNLGTGEAYSVQDVADLVSKDQVYLAPRENDLIGTLADTCKMKRLLNYKARANFTTEMSYMVKQTMEGNVFVQDWLTTAHVLSTPHLLPSGNPMLAWPKTNDDLDALLLSLQHLVEKAPGKSGSEKRLVTVLPLLVAAHNESGDSILAYQELLLNTVYSLVRYGGVTRYMFSAADEQALEMCATLNLPCFDGRSSFSSAPELINALLSRGYDVHFASIGNSYVSSVVPFFYSETRSAADVVYAAPQGDFLIRANDRSRAAFENWASLAKKPLEDEHIFDVGNWPELGLPKASYNVEYFCGQSKDYISFPTTPKTPEHSVSYPPTATATAGASGSSSDSHESLTSREKREKRGPLARSTHSLCDTASRQFYLGVGCTANPSPMVRAANATVEALVAANAFHLNRCKDVEYCDIQQLIPLTWVQKTPELGTGGQLC</sequence>
<dbReference type="SUPFAM" id="SSF51735">
    <property type="entry name" value="NAD(P)-binding Rossmann-fold domains"/>
    <property type="match status" value="1"/>
</dbReference>
<accession>A0ABR0JSJ2</accession>
<keyword evidence="5" id="KW-1185">Reference proteome</keyword>
<comment type="caution">
    <text evidence="4">The sequence shown here is derived from an EMBL/GenBank/DDBJ whole genome shotgun (WGS) entry which is preliminary data.</text>
</comment>
<dbReference type="Gene3D" id="3.40.50.720">
    <property type="entry name" value="NAD(P)-binding Rossmann-like Domain"/>
    <property type="match status" value="1"/>
</dbReference>
<dbReference type="EMBL" id="JAVRRF010000001">
    <property type="protein sequence ID" value="KAK5068921.1"/>
    <property type="molecule type" value="Genomic_DNA"/>
</dbReference>
<feature type="region of interest" description="Disordered" evidence="2">
    <location>
        <begin position="647"/>
        <end position="694"/>
    </location>
</feature>
<dbReference type="Gene3D" id="3.90.25.10">
    <property type="entry name" value="UDP-galactose 4-epimerase, domain 1"/>
    <property type="match status" value="1"/>
</dbReference>